<dbReference type="eggNOG" id="COG3409">
    <property type="taxonomic scope" value="Bacteria"/>
</dbReference>
<dbReference type="Proteomes" id="UP000829401">
    <property type="component" value="Chromosome"/>
</dbReference>
<dbReference type="EMBL" id="CP080467">
    <property type="protein sequence ID" value="UNO47762.1"/>
    <property type="molecule type" value="Genomic_DNA"/>
</dbReference>
<dbReference type="AlphaFoldDB" id="T0CV68"/>
<keyword evidence="2" id="KW-1185">Reference proteome</keyword>
<organism evidence="1 2">
    <name type="scientific">Alicyclobacillus acidoterrestris (strain ATCC 49025 / DSM 3922 / CIP 106132 / NCIMB 13137 / GD3B)</name>
    <dbReference type="NCBI Taxonomy" id="1356854"/>
    <lineage>
        <taxon>Bacteria</taxon>
        <taxon>Bacillati</taxon>
        <taxon>Bacillota</taxon>
        <taxon>Bacilli</taxon>
        <taxon>Bacillales</taxon>
        <taxon>Alicyclobacillaceae</taxon>
        <taxon>Alicyclobacillus</taxon>
    </lineage>
</organism>
<proteinExistence type="predicted"/>
<name>T0CV68_ALIAG</name>
<dbReference type="KEGG" id="aaco:K1I37_13825"/>
<sequence length="443" mass="47195">MKKWIPSLATALTVLAVSSPVALAATTNKPTTGTLVLNNDTIASPNLISKGGQTYTPAWYVMQVLKSAGIQSTWKGNTWAITSTGSQVVAKKVANIPDNQVAVVIDGNSALKLPKLVAVDPASHQRTTYLRLTDLTTVLQKLGLQVDNDGSSLQVQTPLVHTLETAMENAQAAPNSQLTGTMTEHIQFNLTPQGQTDLQGALSSLDMSMNMTAQTGTVNGEKATYISIQPTLSSDGDNSSTIPLPGDTNSSSGSLPTIQEYIQGTKVWVNEGQGWQEETSAEQTLTELESELPTNDVDFTALRNIQATKSGDTTTYTATLDNTAIQQMLSPIMDAITAEASSGTDDSGITPDQLGQLIDTVLKNMKETVQFTVQPVNGEDQLTAENMTLDMNLPTKSIPSTDPTDDITKDVTSISLHETMKVSYTYQDVTITPPADLPTDGAQ</sequence>
<evidence type="ECO:0000313" key="1">
    <source>
        <dbReference type="EMBL" id="UNO47762.1"/>
    </source>
</evidence>
<accession>A0A9E6ZFA1</accession>
<dbReference type="RefSeq" id="WP_021298540.1">
    <property type="nucleotide sequence ID" value="NZ_AURB01000194.1"/>
</dbReference>
<dbReference type="OrthoDB" id="2375822at2"/>
<gene>
    <name evidence="1" type="ORF">K1I37_13825</name>
</gene>
<reference evidence="2" key="1">
    <citation type="journal article" date="2022" name="G3 (Bethesda)">
        <title>Unveiling the complete genome sequence of Alicyclobacillus acidoterrestris DSM 3922T, a taint-producing strain.</title>
        <authorList>
            <person name="Leonardo I.C."/>
            <person name="Barreto Crespo M.T."/>
            <person name="Gaspar F.B."/>
        </authorList>
    </citation>
    <scope>NUCLEOTIDE SEQUENCE [LARGE SCALE GENOMIC DNA]</scope>
    <source>
        <strain evidence="2">DSM 3922</strain>
    </source>
</reference>
<accession>T0CV68</accession>
<evidence type="ECO:0000313" key="2">
    <source>
        <dbReference type="Proteomes" id="UP000829401"/>
    </source>
</evidence>
<protein>
    <submittedName>
        <fullName evidence="1">Uncharacterized protein</fullName>
    </submittedName>
</protein>